<dbReference type="AlphaFoldDB" id="A0AAJ1U649"/>
<gene>
    <name evidence="2" type="ORF">NOI20_06880</name>
</gene>
<dbReference type="RefSeq" id="WP_317625409.1">
    <property type="nucleotide sequence ID" value="NZ_JANFFA010000001.1"/>
</dbReference>
<evidence type="ECO:0000256" key="1">
    <source>
        <dbReference type="SAM" id="Phobius"/>
    </source>
</evidence>
<keyword evidence="1" id="KW-0472">Membrane</keyword>
<dbReference type="Proteomes" id="UP001227162">
    <property type="component" value="Unassembled WGS sequence"/>
</dbReference>
<name>A0AAJ1U649_9RHOB</name>
<organism evidence="2 3">
    <name type="scientific">Rhodalgimonas zhirmunskyi</name>
    <dbReference type="NCBI Taxonomy" id="2964767"/>
    <lineage>
        <taxon>Bacteria</taxon>
        <taxon>Pseudomonadati</taxon>
        <taxon>Pseudomonadota</taxon>
        <taxon>Alphaproteobacteria</taxon>
        <taxon>Rhodobacterales</taxon>
        <taxon>Roseobacteraceae</taxon>
        <taxon>Rhodalgimonas</taxon>
    </lineage>
</organism>
<keyword evidence="1" id="KW-1133">Transmembrane helix</keyword>
<keyword evidence="1" id="KW-0812">Transmembrane</keyword>
<accession>A0AAJ1U649</accession>
<feature type="transmembrane region" description="Helical" evidence="1">
    <location>
        <begin position="56"/>
        <end position="74"/>
    </location>
</feature>
<proteinExistence type="predicted"/>
<reference evidence="2" key="1">
    <citation type="submission" date="2022-07" db="EMBL/GenBank/DDBJ databases">
        <authorList>
            <person name="Otstavnykh N."/>
            <person name="Isaeva M."/>
            <person name="Bystritskaya E."/>
        </authorList>
    </citation>
    <scope>NUCLEOTIDE SEQUENCE</scope>
    <source>
        <strain evidence="2">10Alg 79</strain>
    </source>
</reference>
<reference evidence="2" key="2">
    <citation type="submission" date="2023-04" db="EMBL/GenBank/DDBJ databases">
        <title>'Rhodoalgimonas zhirmunskyi' gen. nov., isolated from a red alga.</title>
        <authorList>
            <person name="Nedashkovskaya O.I."/>
            <person name="Otstavnykh N.Y."/>
            <person name="Bystritskaya E.P."/>
            <person name="Balabanova L.A."/>
            <person name="Isaeva M.P."/>
        </authorList>
    </citation>
    <scope>NUCLEOTIDE SEQUENCE</scope>
    <source>
        <strain evidence="2">10Alg 79</strain>
    </source>
</reference>
<dbReference type="EMBL" id="JANFFA010000001">
    <property type="protein sequence ID" value="MDQ2093830.1"/>
    <property type="molecule type" value="Genomic_DNA"/>
</dbReference>
<comment type="caution">
    <text evidence="2">The sequence shown here is derived from an EMBL/GenBank/DDBJ whole genome shotgun (WGS) entry which is preliminary data.</text>
</comment>
<sequence length="160" mass="18663">MSFRRNPGQDLPDLPLREGERLLGMWRPQLALFLQRAVLLSFATALVLASLGYLSLVQWLIAVPVFTLLFMVVFDDFSVWFSHRNEIWWLTDQRLIFEPTDDVTETTSVGLERIVWTRPWFWWALQIGFDDGMSVVMRYVARPRAIGARIEKAQERFGNG</sequence>
<feature type="transmembrane region" description="Helical" evidence="1">
    <location>
        <begin position="30"/>
        <end position="50"/>
    </location>
</feature>
<protein>
    <submittedName>
        <fullName evidence="2">Uncharacterized protein</fullName>
    </submittedName>
</protein>
<keyword evidence="3" id="KW-1185">Reference proteome</keyword>
<evidence type="ECO:0000313" key="2">
    <source>
        <dbReference type="EMBL" id="MDQ2093830.1"/>
    </source>
</evidence>
<evidence type="ECO:0000313" key="3">
    <source>
        <dbReference type="Proteomes" id="UP001227162"/>
    </source>
</evidence>